<protein>
    <submittedName>
        <fullName evidence="5">Cupredoxin domain-containing protein</fullName>
    </submittedName>
</protein>
<dbReference type="PROSITE" id="PS51257">
    <property type="entry name" value="PROKAR_LIPOPROTEIN"/>
    <property type="match status" value="1"/>
</dbReference>
<evidence type="ECO:0000256" key="3">
    <source>
        <dbReference type="SAM" id="SignalP"/>
    </source>
</evidence>
<dbReference type="SUPFAM" id="SSF49503">
    <property type="entry name" value="Cupredoxins"/>
    <property type="match status" value="1"/>
</dbReference>
<dbReference type="EMBL" id="JBHUHP010000030">
    <property type="protein sequence ID" value="MFD2093939.1"/>
    <property type="molecule type" value="Genomic_DNA"/>
</dbReference>
<feature type="compositionally biased region" description="Low complexity" evidence="2">
    <location>
        <begin position="37"/>
        <end position="61"/>
    </location>
</feature>
<evidence type="ECO:0000259" key="4">
    <source>
        <dbReference type="Pfam" id="PF13473"/>
    </source>
</evidence>
<gene>
    <name evidence="5" type="ORF">ACFSHS_20430</name>
</gene>
<feature type="domain" description="EfeO-type cupredoxin-like" evidence="4">
    <location>
        <begin position="56"/>
        <end position="145"/>
    </location>
</feature>
<feature type="chain" id="PRO_5047502390" evidence="3">
    <location>
        <begin position="38"/>
        <end position="157"/>
    </location>
</feature>
<dbReference type="RefSeq" id="WP_376880167.1">
    <property type="nucleotide sequence ID" value="NZ_JBHUHP010000030.1"/>
</dbReference>
<name>A0ABW4XG13_9ACTN</name>
<evidence type="ECO:0000256" key="1">
    <source>
        <dbReference type="ARBA" id="ARBA00022723"/>
    </source>
</evidence>
<reference evidence="6" key="1">
    <citation type="journal article" date="2019" name="Int. J. Syst. Evol. Microbiol.">
        <title>The Global Catalogue of Microorganisms (GCM) 10K type strain sequencing project: providing services to taxonomists for standard genome sequencing and annotation.</title>
        <authorList>
            <consortium name="The Broad Institute Genomics Platform"/>
            <consortium name="The Broad Institute Genome Sequencing Center for Infectious Disease"/>
            <person name="Wu L."/>
            <person name="Ma J."/>
        </authorList>
    </citation>
    <scope>NUCLEOTIDE SEQUENCE [LARGE SCALE GENOMIC DNA]</scope>
    <source>
        <strain evidence="6">JCM 3338</strain>
    </source>
</reference>
<evidence type="ECO:0000256" key="2">
    <source>
        <dbReference type="SAM" id="MobiDB-lite"/>
    </source>
</evidence>
<organism evidence="5 6">
    <name type="scientific">Blastococcus deserti</name>
    <dbReference type="NCBI Taxonomy" id="2259033"/>
    <lineage>
        <taxon>Bacteria</taxon>
        <taxon>Bacillati</taxon>
        <taxon>Actinomycetota</taxon>
        <taxon>Actinomycetes</taxon>
        <taxon>Geodermatophilales</taxon>
        <taxon>Geodermatophilaceae</taxon>
        <taxon>Blastococcus</taxon>
    </lineage>
</organism>
<evidence type="ECO:0000313" key="6">
    <source>
        <dbReference type="Proteomes" id="UP001597402"/>
    </source>
</evidence>
<keyword evidence="6" id="KW-1185">Reference proteome</keyword>
<accession>A0ABW4XG13</accession>
<sequence length="157" mass="16053">MSRSIRSLAPVHPRGRAVAALALTLGVLTACSGGTDAAGTAGADAPASTSTAAPTSEAAPSEAREVVTLTATEDDYTISLDQDTLTAGTYEIEVVNDGRASHDLVVERDGEDVAASEPLAPGESGTVEVTLEPGEYVFYCSISNHRSMGMKIPVTVS</sequence>
<dbReference type="InterPro" id="IPR033138">
    <property type="entry name" value="Cu_oxidase_CS"/>
</dbReference>
<dbReference type="PROSITE" id="PS00079">
    <property type="entry name" value="MULTICOPPER_OXIDASE1"/>
    <property type="match status" value="1"/>
</dbReference>
<feature type="signal peptide" evidence="3">
    <location>
        <begin position="1"/>
        <end position="37"/>
    </location>
</feature>
<feature type="region of interest" description="Disordered" evidence="2">
    <location>
        <begin position="37"/>
        <end position="63"/>
    </location>
</feature>
<keyword evidence="1" id="KW-0479">Metal-binding</keyword>
<dbReference type="InterPro" id="IPR028096">
    <property type="entry name" value="EfeO_Cupredoxin"/>
</dbReference>
<dbReference type="CDD" id="cd00920">
    <property type="entry name" value="Cupredoxin"/>
    <property type="match status" value="1"/>
</dbReference>
<proteinExistence type="predicted"/>
<evidence type="ECO:0000313" key="5">
    <source>
        <dbReference type="EMBL" id="MFD2093939.1"/>
    </source>
</evidence>
<dbReference type="Gene3D" id="2.60.40.420">
    <property type="entry name" value="Cupredoxins - blue copper proteins"/>
    <property type="match status" value="1"/>
</dbReference>
<keyword evidence="3" id="KW-0732">Signal</keyword>
<dbReference type="Pfam" id="PF13473">
    <property type="entry name" value="Cupredoxin_1"/>
    <property type="match status" value="1"/>
</dbReference>
<dbReference type="Proteomes" id="UP001597402">
    <property type="component" value="Unassembled WGS sequence"/>
</dbReference>
<dbReference type="InterPro" id="IPR008972">
    <property type="entry name" value="Cupredoxin"/>
</dbReference>
<comment type="caution">
    <text evidence="5">The sequence shown here is derived from an EMBL/GenBank/DDBJ whole genome shotgun (WGS) entry which is preliminary data.</text>
</comment>